<evidence type="ECO:0000313" key="2">
    <source>
        <dbReference type="EMBL" id="RKN86939.1"/>
    </source>
</evidence>
<comment type="caution">
    <text evidence="2">The sequence shown here is derived from an EMBL/GenBank/DDBJ whole genome shotgun (WGS) entry which is preliminary data.</text>
</comment>
<protein>
    <submittedName>
        <fullName evidence="2">Lytic transglycosylase domain-containing protein</fullName>
    </submittedName>
</protein>
<dbReference type="EMBL" id="RBAH01000001">
    <property type="protein sequence ID" value="RKN86939.1"/>
    <property type="molecule type" value="Genomic_DNA"/>
</dbReference>
<name>A0A3B0CWZ3_9BACL</name>
<dbReference type="Gene3D" id="1.10.530.10">
    <property type="match status" value="1"/>
</dbReference>
<dbReference type="CDD" id="cd00254">
    <property type="entry name" value="LT-like"/>
    <property type="match status" value="1"/>
</dbReference>
<dbReference type="Proteomes" id="UP000282311">
    <property type="component" value="Unassembled WGS sequence"/>
</dbReference>
<dbReference type="SUPFAM" id="SSF53955">
    <property type="entry name" value="Lysozyme-like"/>
    <property type="match status" value="1"/>
</dbReference>
<dbReference type="PANTHER" id="PTHR37423:SF2">
    <property type="entry name" value="MEMBRANE-BOUND LYTIC MUREIN TRANSGLYCOSYLASE C"/>
    <property type="match status" value="1"/>
</dbReference>
<organism evidence="2 3">
    <name type="scientific">Paenibacillus ginsengarvi</name>
    <dbReference type="NCBI Taxonomy" id="400777"/>
    <lineage>
        <taxon>Bacteria</taxon>
        <taxon>Bacillati</taxon>
        <taxon>Bacillota</taxon>
        <taxon>Bacilli</taxon>
        <taxon>Bacillales</taxon>
        <taxon>Paenibacillaceae</taxon>
        <taxon>Paenibacillus</taxon>
    </lineage>
</organism>
<sequence>MSIDPRLMTQLLRLQFQSGDPLSPRSSKENSGDDFSALLESLLTKGETASALTSAAPASGNSPLGLPLSAYTMNGALHSLQQRRYTASPSSSYDTIVEEASERHEVEPELIKAVIQSESSYNRYAVSSAGAKGLMQLMDETGRSMGINDPFDPAQNIEGGTRYLSGLLRKYGGHEAVALAAYNAGPGRVDRLGIRTDAELNEKLHLLPAETQKYVSKVLERKQQLVL</sequence>
<gene>
    <name evidence="2" type="ORF">D7M11_03010</name>
</gene>
<dbReference type="OrthoDB" id="9815002at2"/>
<accession>A0A3B0CWZ3</accession>
<reference evidence="2 3" key="1">
    <citation type="journal article" date="2007" name="Int. J. Syst. Evol. Microbiol.">
        <title>Paenibacillus ginsengarvi sp. nov., isolated from soil from ginseng cultivation.</title>
        <authorList>
            <person name="Yoon M.H."/>
            <person name="Ten L.N."/>
            <person name="Im W.T."/>
        </authorList>
    </citation>
    <scope>NUCLEOTIDE SEQUENCE [LARGE SCALE GENOMIC DNA]</scope>
    <source>
        <strain evidence="2 3">KCTC 13059</strain>
    </source>
</reference>
<dbReference type="InterPro" id="IPR023346">
    <property type="entry name" value="Lysozyme-like_dom_sf"/>
</dbReference>
<proteinExistence type="predicted"/>
<dbReference type="Pfam" id="PF01464">
    <property type="entry name" value="SLT"/>
    <property type="match status" value="1"/>
</dbReference>
<dbReference type="InterPro" id="IPR008258">
    <property type="entry name" value="Transglycosylase_SLT_dom_1"/>
</dbReference>
<evidence type="ECO:0000259" key="1">
    <source>
        <dbReference type="Pfam" id="PF01464"/>
    </source>
</evidence>
<keyword evidence="3" id="KW-1185">Reference proteome</keyword>
<evidence type="ECO:0000313" key="3">
    <source>
        <dbReference type="Proteomes" id="UP000282311"/>
    </source>
</evidence>
<feature type="domain" description="Transglycosylase SLT" evidence="1">
    <location>
        <begin position="97"/>
        <end position="193"/>
    </location>
</feature>
<dbReference type="AlphaFoldDB" id="A0A3B0CWZ3"/>
<dbReference type="PANTHER" id="PTHR37423">
    <property type="entry name" value="SOLUBLE LYTIC MUREIN TRANSGLYCOSYLASE-RELATED"/>
    <property type="match status" value="1"/>
</dbReference>